<sequence length="425" mass="47210">MSNLVSNKYRRGTATNVEFPSLPSLTVQPTSIDLYQRQYAHDILTLEYLSESPLWVETIKTGTPVQFSWRQDTVIKNWIGYVSSLKKVNAPQRTNIMQVICVGGTFPMKQRVTRVFENKTIPQIVQSIAEGLGFSVLTDAHPQSFPQLVIAGNSYWEWIMEQAKKIGYGVIIDGMNFVFRPLDKLIDMTFSNAPVLSLGNAGAPFNTQFLDRTLDEFKIILGDNIEATTNWRAVKNVGGVDPVTNEVFFSKSSPDEGSDPLRETVSPVLFDEFRTDRVVNSKVASEELSKAAAAMARFGIPATVMGQGDPRIRPFGVVYVAGTGTTTDGYWMVNEVHHKFHKIGDYMVDLMLSTDGIGDTPVETPFRTRQNNGAGTVNLNEANANGTVATLSFEFSDVKLKDYTPISSESIQGYLNSEQRWKSEA</sequence>
<protein>
    <submittedName>
        <fullName evidence="1">Uncharacterized protein</fullName>
    </submittedName>
</protein>
<gene>
    <name evidence="1" type="ORF">UFOVP111_73</name>
</gene>
<organism evidence="1">
    <name type="scientific">uncultured Caudovirales phage</name>
    <dbReference type="NCBI Taxonomy" id="2100421"/>
    <lineage>
        <taxon>Viruses</taxon>
        <taxon>Duplodnaviria</taxon>
        <taxon>Heunggongvirae</taxon>
        <taxon>Uroviricota</taxon>
        <taxon>Caudoviricetes</taxon>
        <taxon>Peduoviridae</taxon>
        <taxon>Maltschvirus</taxon>
        <taxon>Maltschvirus maltsch</taxon>
    </lineage>
</organism>
<dbReference type="EMBL" id="LR796226">
    <property type="protein sequence ID" value="CAB4128752.1"/>
    <property type="molecule type" value="Genomic_DNA"/>
</dbReference>
<proteinExistence type="predicted"/>
<name>A0A6J5L5A7_9CAUD</name>
<accession>A0A6J5L5A7</accession>
<evidence type="ECO:0000313" key="1">
    <source>
        <dbReference type="EMBL" id="CAB4128752.1"/>
    </source>
</evidence>
<dbReference type="SUPFAM" id="SSF69279">
    <property type="entry name" value="Phage tail proteins"/>
    <property type="match status" value="1"/>
</dbReference>
<reference evidence="1" key="1">
    <citation type="submission" date="2020-04" db="EMBL/GenBank/DDBJ databases">
        <authorList>
            <person name="Chiriac C."/>
            <person name="Salcher M."/>
            <person name="Ghai R."/>
            <person name="Kavagutti S V."/>
        </authorList>
    </citation>
    <scope>NUCLEOTIDE SEQUENCE</scope>
</reference>